<dbReference type="InterPro" id="IPR036397">
    <property type="entry name" value="RNaseH_sf"/>
</dbReference>
<dbReference type="InterPro" id="IPR012337">
    <property type="entry name" value="RNaseH-like_sf"/>
</dbReference>
<dbReference type="GO" id="GO:0004523">
    <property type="term" value="F:RNA-DNA hybrid ribonuclease activity"/>
    <property type="evidence" value="ECO:0007669"/>
    <property type="project" value="InterPro"/>
</dbReference>
<dbReference type="PANTHER" id="PTHR33116">
    <property type="entry name" value="REVERSE TRANSCRIPTASE ZINC-BINDING DOMAIN-CONTAINING PROTEIN-RELATED-RELATED"/>
    <property type="match status" value="1"/>
</dbReference>
<dbReference type="Pfam" id="PF00078">
    <property type="entry name" value="RVT_1"/>
    <property type="match status" value="1"/>
</dbReference>
<dbReference type="InterPro" id="IPR002156">
    <property type="entry name" value="RNaseH_domain"/>
</dbReference>
<accession>A0A2I0W5L1</accession>
<evidence type="ECO:0000313" key="4">
    <source>
        <dbReference type="Proteomes" id="UP000233837"/>
    </source>
</evidence>
<dbReference type="Pfam" id="PF13456">
    <property type="entry name" value="RVT_3"/>
    <property type="match status" value="1"/>
</dbReference>
<dbReference type="InterPro" id="IPR036691">
    <property type="entry name" value="Endo/exonu/phosph_ase_sf"/>
</dbReference>
<dbReference type="CDD" id="cd06222">
    <property type="entry name" value="RNase_H_like"/>
    <property type="match status" value="1"/>
</dbReference>
<dbReference type="SUPFAM" id="SSF56219">
    <property type="entry name" value="DNase I-like"/>
    <property type="match status" value="1"/>
</dbReference>
<dbReference type="Proteomes" id="UP000233837">
    <property type="component" value="Unassembled WGS sequence"/>
</dbReference>
<proteinExistence type="predicted"/>
<dbReference type="PANTHER" id="PTHR33116:SF78">
    <property type="entry name" value="OS12G0587133 PROTEIN"/>
    <property type="match status" value="1"/>
</dbReference>
<evidence type="ECO:0000313" key="3">
    <source>
        <dbReference type="EMBL" id="PKU70949.1"/>
    </source>
</evidence>
<protein>
    <submittedName>
        <fullName evidence="3">Ribonuclease H protein</fullName>
    </submittedName>
</protein>
<dbReference type="GO" id="GO:0003676">
    <property type="term" value="F:nucleic acid binding"/>
    <property type="evidence" value="ECO:0007669"/>
    <property type="project" value="InterPro"/>
</dbReference>
<keyword evidence="4" id="KW-1185">Reference proteome</keyword>
<reference evidence="3 4" key="1">
    <citation type="journal article" date="2016" name="Sci. Rep.">
        <title>The Dendrobium catenatum Lindl. genome sequence provides insights into polysaccharide synthase, floral development and adaptive evolution.</title>
        <authorList>
            <person name="Zhang G.Q."/>
            <person name="Xu Q."/>
            <person name="Bian C."/>
            <person name="Tsai W.C."/>
            <person name="Yeh C.M."/>
            <person name="Liu K.W."/>
            <person name="Yoshida K."/>
            <person name="Zhang L.S."/>
            <person name="Chang S.B."/>
            <person name="Chen F."/>
            <person name="Shi Y."/>
            <person name="Su Y.Y."/>
            <person name="Zhang Y.Q."/>
            <person name="Chen L.J."/>
            <person name="Yin Y."/>
            <person name="Lin M."/>
            <person name="Huang H."/>
            <person name="Deng H."/>
            <person name="Wang Z.W."/>
            <person name="Zhu S.L."/>
            <person name="Zhao X."/>
            <person name="Deng C."/>
            <person name="Niu S.C."/>
            <person name="Huang J."/>
            <person name="Wang M."/>
            <person name="Liu G.H."/>
            <person name="Yang H.J."/>
            <person name="Xiao X.J."/>
            <person name="Hsiao Y.Y."/>
            <person name="Wu W.L."/>
            <person name="Chen Y.Y."/>
            <person name="Mitsuda N."/>
            <person name="Ohme-Takagi M."/>
            <person name="Luo Y.B."/>
            <person name="Van de Peer Y."/>
            <person name="Liu Z.J."/>
        </authorList>
    </citation>
    <scope>NUCLEOTIDE SEQUENCE [LARGE SCALE GENOMIC DNA]</scope>
    <source>
        <tissue evidence="3">The whole plant</tissue>
    </source>
</reference>
<gene>
    <name evidence="3" type="ORF">MA16_Dca016252</name>
</gene>
<feature type="domain" description="RNase H type-1" evidence="2">
    <location>
        <begin position="640"/>
        <end position="757"/>
    </location>
</feature>
<feature type="domain" description="Reverse transcriptase" evidence="1">
    <location>
        <begin position="99"/>
        <end position="191"/>
    </location>
</feature>
<dbReference type="Gene3D" id="3.60.10.10">
    <property type="entry name" value="Endonuclease/exonuclease/phosphatase"/>
    <property type="match status" value="1"/>
</dbReference>
<dbReference type="InterPro" id="IPR044730">
    <property type="entry name" value="RNase_H-like_dom_plant"/>
</dbReference>
<name>A0A2I0W5L1_9ASPA</name>
<sequence>MKNCLIENDLHEVGFIGPKYTWCNNKSDGARILERLDRCFVNSKALSSSHRLVTRHLARIASDHCPIILNILDLFPRIKRNIKFEDCWVSYKASFTVVKKEWNKNYVNTNGPKISLLLFADDVVIFSEASKNAIKKVKKILVNFYNWTGQRVNNSKSSMLFGKHVDRRKKKIIAKTMNFKTVKEFNYLGIKMTLRRLSYDDFQLIIDKTFKLLNIWGSKILSVAGKITLVKTVLLALPTYYGTHSLLPKKILDDLEKICRDFIWRKAKGNSGIHYVSWEEMCKPVNEGGRGLFSCSAKKKALRSILAWRYFKNKDSLLQEVFAAKYDEKLKMGSNRINYSPSWKLLNEGYNMLKPIVRWRLANGEKVEVFNDTWILDKSINRWPTFVVPHEEEAFYVKELIHNGSWNVPKLVDMFGTKLVSLILQLKIDQGSGKDEMELVQHNSGLTVAGMAFKAINHHNREQNHWNWFKNIKLNALVELFWWKIFKNAIPTFKYLHRRRLRDNAECPRGCTTIEDQEHVLCTCLKLKEVINLLNLWGFCIPKFRNYEDCIKWLEMVARKRGLVASLYCNAVFLSWKSRNKKIHEGMEESSTFIASNAICYTSILNNFNHFSTGNWDVNQSKRLSNSWQPPPPEWLKVNVDASLLTSYKAGLAGVFRDCKGRFLYVFGIKCIHWDIAKLELLAIYSLKEQMKDWMFQYKGIIIEGDNSNIISFIQKTWEKGNIVKDDLDFLKNFNFVIFNCIIRDNNKLANYCANLALFSSFSWDDISINKVPPFLDILKEESNI</sequence>
<dbReference type="Gene3D" id="3.30.420.10">
    <property type="entry name" value="Ribonuclease H-like superfamily/Ribonuclease H"/>
    <property type="match status" value="1"/>
</dbReference>
<evidence type="ECO:0000259" key="2">
    <source>
        <dbReference type="Pfam" id="PF13456"/>
    </source>
</evidence>
<organism evidence="3 4">
    <name type="scientific">Dendrobium catenatum</name>
    <dbReference type="NCBI Taxonomy" id="906689"/>
    <lineage>
        <taxon>Eukaryota</taxon>
        <taxon>Viridiplantae</taxon>
        <taxon>Streptophyta</taxon>
        <taxon>Embryophyta</taxon>
        <taxon>Tracheophyta</taxon>
        <taxon>Spermatophyta</taxon>
        <taxon>Magnoliopsida</taxon>
        <taxon>Liliopsida</taxon>
        <taxon>Asparagales</taxon>
        <taxon>Orchidaceae</taxon>
        <taxon>Epidendroideae</taxon>
        <taxon>Malaxideae</taxon>
        <taxon>Dendrobiinae</taxon>
        <taxon>Dendrobium</taxon>
    </lineage>
</organism>
<dbReference type="InterPro" id="IPR000477">
    <property type="entry name" value="RT_dom"/>
</dbReference>
<dbReference type="EMBL" id="KZ502903">
    <property type="protein sequence ID" value="PKU70949.1"/>
    <property type="molecule type" value="Genomic_DNA"/>
</dbReference>
<dbReference type="AlphaFoldDB" id="A0A2I0W5L1"/>
<evidence type="ECO:0000259" key="1">
    <source>
        <dbReference type="Pfam" id="PF00078"/>
    </source>
</evidence>
<reference evidence="3 4" key="2">
    <citation type="journal article" date="2017" name="Nature">
        <title>The Apostasia genome and the evolution of orchids.</title>
        <authorList>
            <person name="Zhang G.Q."/>
            <person name="Liu K.W."/>
            <person name="Li Z."/>
            <person name="Lohaus R."/>
            <person name="Hsiao Y.Y."/>
            <person name="Niu S.C."/>
            <person name="Wang J.Y."/>
            <person name="Lin Y.C."/>
            <person name="Xu Q."/>
            <person name="Chen L.J."/>
            <person name="Yoshida K."/>
            <person name="Fujiwara S."/>
            <person name="Wang Z.W."/>
            <person name="Zhang Y.Q."/>
            <person name="Mitsuda N."/>
            <person name="Wang M."/>
            <person name="Liu G.H."/>
            <person name="Pecoraro L."/>
            <person name="Huang H.X."/>
            <person name="Xiao X.J."/>
            <person name="Lin M."/>
            <person name="Wu X.Y."/>
            <person name="Wu W.L."/>
            <person name="Chen Y.Y."/>
            <person name="Chang S.B."/>
            <person name="Sakamoto S."/>
            <person name="Ohme-Takagi M."/>
            <person name="Yagi M."/>
            <person name="Zeng S.J."/>
            <person name="Shen C.Y."/>
            <person name="Yeh C.M."/>
            <person name="Luo Y.B."/>
            <person name="Tsai W.C."/>
            <person name="Van de Peer Y."/>
            <person name="Liu Z.J."/>
        </authorList>
    </citation>
    <scope>NUCLEOTIDE SEQUENCE [LARGE SCALE GENOMIC DNA]</scope>
    <source>
        <tissue evidence="3">The whole plant</tissue>
    </source>
</reference>
<dbReference type="SUPFAM" id="SSF53098">
    <property type="entry name" value="Ribonuclease H-like"/>
    <property type="match status" value="1"/>
</dbReference>